<dbReference type="InterPro" id="IPR026444">
    <property type="entry name" value="Secre_tail"/>
</dbReference>
<dbReference type="OrthoDB" id="2582440at2"/>
<comment type="caution">
    <text evidence="2">The sequence shown here is derived from an EMBL/GenBank/DDBJ whole genome shotgun (WGS) entry which is preliminary data.</text>
</comment>
<reference evidence="2 3" key="1">
    <citation type="submission" date="2016-03" db="EMBL/GenBank/DDBJ databases">
        <title>Niastella vici sp. nov., isolated from farmland soil.</title>
        <authorList>
            <person name="Chen L."/>
            <person name="Wang D."/>
            <person name="Yang S."/>
            <person name="Wang G."/>
        </authorList>
    </citation>
    <scope>NUCLEOTIDE SEQUENCE [LARGE SCALE GENOMIC DNA]</scope>
    <source>
        <strain evidence="2 3">DJ57</strain>
    </source>
</reference>
<evidence type="ECO:0000313" key="3">
    <source>
        <dbReference type="Proteomes" id="UP000192796"/>
    </source>
</evidence>
<dbReference type="STRING" id="1703345.A3860_18420"/>
<evidence type="ECO:0008006" key="4">
    <source>
        <dbReference type="Google" id="ProtNLM"/>
    </source>
</evidence>
<evidence type="ECO:0000256" key="1">
    <source>
        <dbReference type="SAM" id="SignalP"/>
    </source>
</evidence>
<keyword evidence="3" id="KW-1185">Reference proteome</keyword>
<proteinExistence type="predicted"/>
<protein>
    <recommendedName>
        <fullName evidence="4">Secretion system C-terminal sorting domain-containing protein</fullName>
    </recommendedName>
</protein>
<sequence length="1038" mass="107877">MRPALLFSMFLLLLTGISLAQSPGIIVRPAAGIGSTPLNPNGDGFSSSSTSGFISSDITESEVPYKIVPPSFLEPTSDLMRGPSELYSDLVRQVDGSGFYIYNDGTNLLFRLRLGNIISGSKGYSILIDTDGKIGSTGAYADPNYQAATTGINGNPGFELEVVLETNFRVAVYNVDGTSNPVKLDSFGINTNSQISIALSTVSGTPDYFYDFYVPISSLGITASTPLRMVATTVMAPKPAIGGPKSDIYGVNDGLYNNDYMKSWEAAISNTPTYTLSNINSGGSGVGAGCTAAPTLTSPIQAGSGITVSGSWTALDGTKPALATITLYINGVASGTTTATSGNTWNVTGVTVNAGDVLYAKAQATGESMCLQSNNVQAVSCSPTNTTSTSSLAFSCLTRKGMSGTRPANAAVRIYTVTTSGFTLLATDATSPAVTYPTSTTWWYDGTSAGGADPCSSTTNDMPNNMSFAITAQESAKCESGPVFDCLNLSPANTPTITQTNVYTSTTTISGAIASGAGATVRLYLNDKLNSTVTADGSGNYTFSNLVFAQGDALYVIAQLSSSCVSATTSRTVTCYTEPPSITTDNNGNLAAGATTITGKSGENAGTVVTVLENGVSKGTTTVQSDGTWSLAYTLISGKSYTATQQYGTCAMSSASTAATALATTTVCPTITGTYKASDNTINGTFPSSFTGKVRLYLDGVLIDSVVVSGATSWSIPVNTSYLNTLYAGGVLTVTSQASGAAEKTDCSSNATIGCPTTAIPSITPTSSTIYTGQSVTYAVSNSASGLLYAVTSSASSTTNYAVSKWGTGSSLSIPTNAFTSAGTYNVLVSAVSFSGAGCLTSSPATITVNIILPVTLSYFTGSYVDDQSQLQWETSMEDQVDHFAVERSDDGRVFAEIGAVKATGTSTARNKYAYTDSKPVINYAWYRLRTVDIDGKARYSNTIRLTNTISHISVLSVTPNPFENAVRVQVYSDKVVPTATRILDLTGRELYRVNGILSTGNNNISLNPPASLANGIYVLQLIAGNEVVWTQRIQKVK</sequence>
<feature type="signal peptide" evidence="1">
    <location>
        <begin position="1"/>
        <end position="20"/>
    </location>
</feature>
<dbReference type="EMBL" id="LVYD01000041">
    <property type="protein sequence ID" value="OQP64736.1"/>
    <property type="molecule type" value="Genomic_DNA"/>
</dbReference>
<dbReference type="NCBIfam" id="TIGR04183">
    <property type="entry name" value="Por_Secre_tail"/>
    <property type="match status" value="1"/>
</dbReference>
<accession>A0A1V9G2P3</accession>
<name>A0A1V9G2P3_9BACT</name>
<dbReference type="RefSeq" id="WP_081146549.1">
    <property type="nucleotide sequence ID" value="NZ_LVYD01000041.1"/>
</dbReference>
<dbReference type="AlphaFoldDB" id="A0A1V9G2P3"/>
<gene>
    <name evidence="2" type="ORF">A3860_18420</name>
</gene>
<dbReference type="Proteomes" id="UP000192796">
    <property type="component" value="Unassembled WGS sequence"/>
</dbReference>
<feature type="chain" id="PRO_5012641788" description="Secretion system C-terminal sorting domain-containing protein" evidence="1">
    <location>
        <begin position="21"/>
        <end position="1038"/>
    </location>
</feature>
<evidence type="ECO:0000313" key="2">
    <source>
        <dbReference type="EMBL" id="OQP64736.1"/>
    </source>
</evidence>
<dbReference type="InterPro" id="IPR013783">
    <property type="entry name" value="Ig-like_fold"/>
</dbReference>
<dbReference type="Gene3D" id="2.60.40.10">
    <property type="entry name" value="Immunoglobulins"/>
    <property type="match status" value="2"/>
</dbReference>
<organism evidence="2 3">
    <name type="scientific">Niastella vici</name>
    <dbReference type="NCBI Taxonomy" id="1703345"/>
    <lineage>
        <taxon>Bacteria</taxon>
        <taxon>Pseudomonadati</taxon>
        <taxon>Bacteroidota</taxon>
        <taxon>Chitinophagia</taxon>
        <taxon>Chitinophagales</taxon>
        <taxon>Chitinophagaceae</taxon>
        <taxon>Niastella</taxon>
    </lineage>
</organism>
<keyword evidence="1" id="KW-0732">Signal</keyword>